<dbReference type="RefSeq" id="WP_135484750.1">
    <property type="nucleotide sequence ID" value="NZ_SRMF01000012.1"/>
</dbReference>
<name>A0A4Z0W7I5_9GAMM</name>
<evidence type="ECO:0000256" key="3">
    <source>
        <dbReference type="ARBA" id="ARBA00023015"/>
    </source>
</evidence>
<dbReference type="GO" id="GO:0000156">
    <property type="term" value="F:phosphorelay response regulator activity"/>
    <property type="evidence" value="ECO:0007669"/>
    <property type="project" value="TreeGrafter"/>
</dbReference>
<dbReference type="PROSITE" id="PS51755">
    <property type="entry name" value="OMPR_PHOB"/>
    <property type="match status" value="1"/>
</dbReference>
<dbReference type="EMBL" id="SRMF01000012">
    <property type="protein sequence ID" value="TGG90662.1"/>
    <property type="molecule type" value="Genomic_DNA"/>
</dbReference>
<evidence type="ECO:0000256" key="7">
    <source>
        <dbReference type="PROSITE-ProRule" id="PRU01091"/>
    </source>
</evidence>
<feature type="domain" description="Response regulatory" evidence="9">
    <location>
        <begin position="9"/>
        <end position="122"/>
    </location>
</feature>
<dbReference type="OrthoDB" id="9802426at2"/>
<reference evidence="11 12" key="1">
    <citation type="submission" date="2019-04" db="EMBL/GenBank/DDBJ databases">
        <title>Natronospirillum operosus gen. nov., sp. nov., a haloalkaliphilic satellite isolated from decaying biomass of laboratory culture of cyanobacterium Geitlerinema sp. and proposal of Natronospirillaceae fam. nov. and Saccharospirillaceae fam. nov.</title>
        <authorList>
            <person name="Kevbrin V."/>
            <person name="Boltyanskaya Y."/>
            <person name="Koziaeva V."/>
            <person name="Grouzdev D.S."/>
            <person name="Park M."/>
            <person name="Cho J."/>
        </authorList>
    </citation>
    <scope>NUCLEOTIDE SEQUENCE [LARGE SCALE GENOMIC DNA]</scope>
    <source>
        <strain evidence="11 12">G-116</strain>
    </source>
</reference>
<gene>
    <name evidence="11" type="ORF">E4656_18240</name>
</gene>
<dbReference type="FunFam" id="3.40.50.2300:FF:000001">
    <property type="entry name" value="DNA-binding response regulator PhoB"/>
    <property type="match status" value="1"/>
</dbReference>
<dbReference type="SMART" id="SM00862">
    <property type="entry name" value="Trans_reg_C"/>
    <property type="match status" value="1"/>
</dbReference>
<evidence type="ECO:0000256" key="1">
    <source>
        <dbReference type="ARBA" id="ARBA00022553"/>
    </source>
</evidence>
<keyword evidence="3" id="KW-0805">Transcription regulation</keyword>
<evidence type="ECO:0000256" key="4">
    <source>
        <dbReference type="ARBA" id="ARBA00023125"/>
    </source>
</evidence>
<dbReference type="Gene3D" id="6.10.250.690">
    <property type="match status" value="1"/>
</dbReference>
<organism evidence="11 12">
    <name type="scientific">Natronospirillum operosum</name>
    <dbReference type="NCBI Taxonomy" id="2759953"/>
    <lineage>
        <taxon>Bacteria</taxon>
        <taxon>Pseudomonadati</taxon>
        <taxon>Pseudomonadota</taxon>
        <taxon>Gammaproteobacteria</taxon>
        <taxon>Oceanospirillales</taxon>
        <taxon>Natronospirillaceae</taxon>
        <taxon>Natronospirillum</taxon>
    </lineage>
</organism>
<dbReference type="InterPro" id="IPR039420">
    <property type="entry name" value="WalR-like"/>
</dbReference>
<dbReference type="InterPro" id="IPR001789">
    <property type="entry name" value="Sig_transdc_resp-reg_receiver"/>
</dbReference>
<dbReference type="InterPro" id="IPR016032">
    <property type="entry name" value="Sig_transdc_resp-reg_C-effctor"/>
</dbReference>
<keyword evidence="2" id="KW-0902">Two-component regulatory system</keyword>
<dbReference type="PANTHER" id="PTHR48111:SF47">
    <property type="entry name" value="TRANSCRIPTIONAL REGULATORY PROTEIN RSTA"/>
    <property type="match status" value="1"/>
</dbReference>
<sequence length="250" mass="27994">MNLDKPCGQLLLVEDDRRLARLTAAYLEREGYAVEQLADGDAAAVRIPEAQPDLVILDIMLPGLDGLEVCRQVRHQYQGPIIMLTARDQVMDEVLGLEVGADDYLTKPVQPERLLARIRAHLRRAREFAGTSRPDSSAAVSDAPPGRQPIETVVQVHEQDREIWCQGRRLLLHRPEYDLLALLLSRPGHLFSRDELSLALRGVAYDGASRHIDILVSGVRQAIGQPAVIKTVRSRGYQLVRHWPENNRSG</sequence>
<dbReference type="GO" id="GO:0032993">
    <property type="term" value="C:protein-DNA complex"/>
    <property type="evidence" value="ECO:0007669"/>
    <property type="project" value="TreeGrafter"/>
</dbReference>
<feature type="region of interest" description="Disordered" evidence="8">
    <location>
        <begin position="127"/>
        <end position="148"/>
    </location>
</feature>
<dbReference type="PROSITE" id="PS50110">
    <property type="entry name" value="RESPONSE_REGULATORY"/>
    <property type="match status" value="1"/>
</dbReference>
<dbReference type="PANTHER" id="PTHR48111">
    <property type="entry name" value="REGULATOR OF RPOS"/>
    <property type="match status" value="1"/>
</dbReference>
<evidence type="ECO:0000256" key="2">
    <source>
        <dbReference type="ARBA" id="ARBA00023012"/>
    </source>
</evidence>
<keyword evidence="1 6" id="KW-0597">Phosphoprotein</keyword>
<dbReference type="SUPFAM" id="SSF52172">
    <property type="entry name" value="CheY-like"/>
    <property type="match status" value="1"/>
</dbReference>
<accession>A0A4Z0W7I5</accession>
<keyword evidence="5" id="KW-0804">Transcription</keyword>
<evidence type="ECO:0000256" key="8">
    <source>
        <dbReference type="SAM" id="MobiDB-lite"/>
    </source>
</evidence>
<dbReference type="Proteomes" id="UP000297475">
    <property type="component" value="Unassembled WGS sequence"/>
</dbReference>
<dbReference type="GO" id="GO:0005829">
    <property type="term" value="C:cytosol"/>
    <property type="evidence" value="ECO:0007669"/>
    <property type="project" value="TreeGrafter"/>
</dbReference>
<dbReference type="InterPro" id="IPR036388">
    <property type="entry name" value="WH-like_DNA-bd_sf"/>
</dbReference>
<evidence type="ECO:0000313" key="12">
    <source>
        <dbReference type="Proteomes" id="UP000297475"/>
    </source>
</evidence>
<keyword evidence="4 7" id="KW-0238">DNA-binding</keyword>
<dbReference type="InterPro" id="IPR011006">
    <property type="entry name" value="CheY-like_superfamily"/>
</dbReference>
<feature type="modified residue" description="4-aspartylphosphate" evidence="6">
    <location>
        <position position="58"/>
    </location>
</feature>
<protein>
    <submittedName>
        <fullName evidence="11">Response regulator transcription factor</fullName>
    </submittedName>
</protein>
<dbReference type="AlphaFoldDB" id="A0A4Z0W7I5"/>
<dbReference type="Pfam" id="PF00486">
    <property type="entry name" value="Trans_reg_C"/>
    <property type="match status" value="1"/>
</dbReference>
<comment type="caution">
    <text evidence="11">The sequence shown here is derived from an EMBL/GenBank/DDBJ whole genome shotgun (WGS) entry which is preliminary data.</text>
</comment>
<feature type="DNA-binding region" description="OmpR/PhoB-type" evidence="7">
    <location>
        <begin position="144"/>
        <end position="241"/>
    </location>
</feature>
<evidence type="ECO:0000259" key="10">
    <source>
        <dbReference type="PROSITE" id="PS51755"/>
    </source>
</evidence>
<evidence type="ECO:0000256" key="5">
    <source>
        <dbReference type="ARBA" id="ARBA00023163"/>
    </source>
</evidence>
<dbReference type="InterPro" id="IPR001867">
    <property type="entry name" value="OmpR/PhoB-type_DNA-bd"/>
</dbReference>
<proteinExistence type="predicted"/>
<dbReference type="GO" id="GO:0000976">
    <property type="term" value="F:transcription cis-regulatory region binding"/>
    <property type="evidence" value="ECO:0007669"/>
    <property type="project" value="TreeGrafter"/>
</dbReference>
<dbReference type="Gene3D" id="3.40.50.2300">
    <property type="match status" value="1"/>
</dbReference>
<dbReference type="CDD" id="cd00383">
    <property type="entry name" value="trans_reg_C"/>
    <property type="match status" value="1"/>
</dbReference>
<evidence type="ECO:0000313" key="11">
    <source>
        <dbReference type="EMBL" id="TGG90662.1"/>
    </source>
</evidence>
<dbReference type="SMART" id="SM00448">
    <property type="entry name" value="REC"/>
    <property type="match status" value="1"/>
</dbReference>
<dbReference type="SUPFAM" id="SSF46894">
    <property type="entry name" value="C-terminal effector domain of the bipartite response regulators"/>
    <property type="match status" value="1"/>
</dbReference>
<evidence type="ECO:0000256" key="6">
    <source>
        <dbReference type="PROSITE-ProRule" id="PRU00169"/>
    </source>
</evidence>
<dbReference type="GO" id="GO:0006355">
    <property type="term" value="P:regulation of DNA-templated transcription"/>
    <property type="evidence" value="ECO:0007669"/>
    <property type="project" value="InterPro"/>
</dbReference>
<dbReference type="Gene3D" id="1.10.10.10">
    <property type="entry name" value="Winged helix-like DNA-binding domain superfamily/Winged helix DNA-binding domain"/>
    <property type="match status" value="1"/>
</dbReference>
<dbReference type="Pfam" id="PF00072">
    <property type="entry name" value="Response_reg"/>
    <property type="match status" value="1"/>
</dbReference>
<evidence type="ECO:0000259" key="9">
    <source>
        <dbReference type="PROSITE" id="PS50110"/>
    </source>
</evidence>
<keyword evidence="12" id="KW-1185">Reference proteome</keyword>
<feature type="domain" description="OmpR/PhoB-type" evidence="10">
    <location>
        <begin position="144"/>
        <end position="241"/>
    </location>
</feature>